<dbReference type="InterPro" id="IPR045249">
    <property type="entry name" value="HARBI1-like"/>
</dbReference>
<evidence type="ECO:0000256" key="6">
    <source>
        <dbReference type="ARBA" id="ARBA00022801"/>
    </source>
</evidence>
<dbReference type="EMBL" id="KK852789">
    <property type="protein sequence ID" value="KDR16524.1"/>
    <property type="molecule type" value="Genomic_DNA"/>
</dbReference>
<dbReference type="InterPro" id="IPR027806">
    <property type="entry name" value="HARBI1_dom"/>
</dbReference>
<evidence type="ECO:0000256" key="5">
    <source>
        <dbReference type="ARBA" id="ARBA00022723"/>
    </source>
</evidence>
<keyword evidence="10" id="KW-1185">Reference proteome</keyword>
<dbReference type="AlphaFoldDB" id="A0A067RCN0"/>
<protein>
    <recommendedName>
        <fullName evidence="8">DDE Tnp4 domain-containing protein</fullName>
    </recommendedName>
</protein>
<feature type="non-terminal residue" evidence="9">
    <location>
        <position position="152"/>
    </location>
</feature>
<keyword evidence="5" id="KW-0479">Metal-binding</keyword>
<evidence type="ECO:0000256" key="3">
    <source>
        <dbReference type="ARBA" id="ARBA00006958"/>
    </source>
</evidence>
<gene>
    <name evidence="9" type="ORF">L798_09960</name>
</gene>
<evidence type="ECO:0000259" key="8">
    <source>
        <dbReference type="Pfam" id="PF13359"/>
    </source>
</evidence>
<evidence type="ECO:0000256" key="7">
    <source>
        <dbReference type="ARBA" id="ARBA00023242"/>
    </source>
</evidence>
<dbReference type="Pfam" id="PF13359">
    <property type="entry name" value="DDE_Tnp_4"/>
    <property type="match status" value="1"/>
</dbReference>
<reference evidence="9 10" key="1">
    <citation type="journal article" date="2014" name="Nat. Commun.">
        <title>Molecular traces of alternative social organization in a termite genome.</title>
        <authorList>
            <person name="Terrapon N."/>
            <person name="Li C."/>
            <person name="Robertson H.M."/>
            <person name="Ji L."/>
            <person name="Meng X."/>
            <person name="Booth W."/>
            <person name="Chen Z."/>
            <person name="Childers C.P."/>
            <person name="Glastad K.M."/>
            <person name="Gokhale K."/>
            <person name="Gowin J."/>
            <person name="Gronenberg W."/>
            <person name="Hermansen R.A."/>
            <person name="Hu H."/>
            <person name="Hunt B.G."/>
            <person name="Huylmans A.K."/>
            <person name="Khalil S.M."/>
            <person name="Mitchell R.D."/>
            <person name="Munoz-Torres M.C."/>
            <person name="Mustard J.A."/>
            <person name="Pan H."/>
            <person name="Reese J.T."/>
            <person name="Scharf M.E."/>
            <person name="Sun F."/>
            <person name="Vogel H."/>
            <person name="Xiao J."/>
            <person name="Yang W."/>
            <person name="Yang Z."/>
            <person name="Yang Z."/>
            <person name="Zhou J."/>
            <person name="Zhu J."/>
            <person name="Brent C.S."/>
            <person name="Elsik C.G."/>
            <person name="Goodisman M.A."/>
            <person name="Liberles D.A."/>
            <person name="Roe R.M."/>
            <person name="Vargo E.L."/>
            <person name="Vilcinskas A."/>
            <person name="Wang J."/>
            <person name="Bornberg-Bauer E."/>
            <person name="Korb J."/>
            <person name="Zhang G."/>
            <person name="Liebig J."/>
        </authorList>
    </citation>
    <scope>NUCLEOTIDE SEQUENCE [LARGE SCALE GENOMIC DNA]</scope>
    <source>
        <tissue evidence="9">Whole organism</tissue>
    </source>
</reference>
<dbReference type="GO" id="GO:0016787">
    <property type="term" value="F:hydrolase activity"/>
    <property type="evidence" value="ECO:0007669"/>
    <property type="project" value="UniProtKB-KW"/>
</dbReference>
<comment type="subcellular location">
    <subcellularLocation>
        <location evidence="2">Nucleus</location>
    </subcellularLocation>
</comment>
<evidence type="ECO:0000313" key="9">
    <source>
        <dbReference type="EMBL" id="KDR16524.1"/>
    </source>
</evidence>
<feature type="non-terminal residue" evidence="9">
    <location>
        <position position="1"/>
    </location>
</feature>
<accession>A0A067RCN0</accession>
<dbReference type="STRING" id="136037.A0A067RCN0"/>
<dbReference type="InParanoid" id="A0A067RCN0"/>
<dbReference type="GO" id="GO:0004518">
    <property type="term" value="F:nuclease activity"/>
    <property type="evidence" value="ECO:0007669"/>
    <property type="project" value="UniProtKB-KW"/>
</dbReference>
<evidence type="ECO:0000313" key="10">
    <source>
        <dbReference type="Proteomes" id="UP000027135"/>
    </source>
</evidence>
<comment type="similarity">
    <text evidence="3">Belongs to the HARBI1 family.</text>
</comment>
<dbReference type="PANTHER" id="PTHR22930">
    <property type="match status" value="1"/>
</dbReference>
<proteinExistence type="inferred from homology"/>
<dbReference type="eggNOG" id="KOG4585">
    <property type="taxonomic scope" value="Eukaryota"/>
</dbReference>
<dbReference type="Proteomes" id="UP000027135">
    <property type="component" value="Unassembled WGS sequence"/>
</dbReference>
<feature type="domain" description="DDE Tnp4" evidence="8">
    <location>
        <begin position="1"/>
        <end position="152"/>
    </location>
</feature>
<dbReference type="PANTHER" id="PTHR22930:SF269">
    <property type="entry name" value="NUCLEASE HARBI1-LIKE PROTEIN"/>
    <property type="match status" value="1"/>
</dbReference>
<evidence type="ECO:0000256" key="2">
    <source>
        <dbReference type="ARBA" id="ARBA00004123"/>
    </source>
</evidence>
<dbReference type="GO" id="GO:0046872">
    <property type="term" value="F:metal ion binding"/>
    <property type="evidence" value="ECO:0007669"/>
    <property type="project" value="UniProtKB-KW"/>
</dbReference>
<name>A0A067RCN0_ZOONE</name>
<evidence type="ECO:0000256" key="1">
    <source>
        <dbReference type="ARBA" id="ARBA00001968"/>
    </source>
</evidence>
<organism evidence="9 10">
    <name type="scientific">Zootermopsis nevadensis</name>
    <name type="common">Dampwood termite</name>
    <dbReference type="NCBI Taxonomy" id="136037"/>
    <lineage>
        <taxon>Eukaryota</taxon>
        <taxon>Metazoa</taxon>
        <taxon>Ecdysozoa</taxon>
        <taxon>Arthropoda</taxon>
        <taxon>Hexapoda</taxon>
        <taxon>Insecta</taxon>
        <taxon>Pterygota</taxon>
        <taxon>Neoptera</taxon>
        <taxon>Polyneoptera</taxon>
        <taxon>Dictyoptera</taxon>
        <taxon>Blattodea</taxon>
        <taxon>Blattoidea</taxon>
        <taxon>Termitoidae</taxon>
        <taxon>Termopsidae</taxon>
        <taxon>Zootermopsis</taxon>
    </lineage>
</organism>
<keyword evidence="4" id="KW-0540">Nuclease</keyword>
<dbReference type="OMA" id="TIHNICK"/>
<dbReference type="GO" id="GO:0005634">
    <property type="term" value="C:nucleus"/>
    <property type="evidence" value="ECO:0007669"/>
    <property type="project" value="UniProtKB-SubCell"/>
</dbReference>
<comment type="cofactor">
    <cofactor evidence="1">
        <name>a divalent metal cation</name>
        <dbReference type="ChEBI" id="CHEBI:60240"/>
    </cofactor>
</comment>
<keyword evidence="6" id="KW-0378">Hydrolase</keyword>
<keyword evidence="7" id="KW-0539">Nucleus</keyword>
<sequence>LDGKHIEIIPSPGSGSYFYNYKQKPSMVLLAIADAKYRFVLCDFGTNGRVSDGGVLQKLQNNLLNIPRESEVRNGLRKLPYVFVADAASPLRTDMLKKPDRQSDLDCIEKKIYSYRMSRARRIVENVFGILTARFRIFHTAINVALEHIDSI</sequence>
<evidence type="ECO:0000256" key="4">
    <source>
        <dbReference type="ARBA" id="ARBA00022722"/>
    </source>
</evidence>